<dbReference type="Proteomes" id="UP000277580">
    <property type="component" value="Unassembled WGS sequence"/>
</dbReference>
<sequence length="125" mass="14318">MSSSGTLARARSALTNLCTLSSMHSRCSSTYMYVLRETLIRTYLPHILKMCGHRRPRAELIKLRVGQVRVQAPASELRTCYNLDIHVAIPAYLNRSWPGRGPRLAEYGHDEQESWSTYIIRRLSP</sequence>
<dbReference type="EMBL" id="ML119187">
    <property type="protein sequence ID" value="RPB07330.1"/>
    <property type="molecule type" value="Genomic_DNA"/>
</dbReference>
<dbReference type="InParanoid" id="A0A3N4KA04"/>
<name>A0A3N4KA04_9PEZI</name>
<gene>
    <name evidence="1" type="ORF">P167DRAFT_418218</name>
</gene>
<dbReference type="AlphaFoldDB" id="A0A3N4KA04"/>
<keyword evidence="2" id="KW-1185">Reference proteome</keyword>
<organism evidence="1 2">
    <name type="scientific">Morchella conica CCBAS932</name>
    <dbReference type="NCBI Taxonomy" id="1392247"/>
    <lineage>
        <taxon>Eukaryota</taxon>
        <taxon>Fungi</taxon>
        <taxon>Dikarya</taxon>
        <taxon>Ascomycota</taxon>
        <taxon>Pezizomycotina</taxon>
        <taxon>Pezizomycetes</taxon>
        <taxon>Pezizales</taxon>
        <taxon>Morchellaceae</taxon>
        <taxon>Morchella</taxon>
    </lineage>
</organism>
<evidence type="ECO:0000313" key="1">
    <source>
        <dbReference type="EMBL" id="RPB07330.1"/>
    </source>
</evidence>
<evidence type="ECO:0000313" key="2">
    <source>
        <dbReference type="Proteomes" id="UP000277580"/>
    </source>
</evidence>
<reference evidence="1 2" key="1">
    <citation type="journal article" date="2018" name="Nat. Ecol. Evol.">
        <title>Pezizomycetes genomes reveal the molecular basis of ectomycorrhizal truffle lifestyle.</title>
        <authorList>
            <person name="Murat C."/>
            <person name="Payen T."/>
            <person name="Noel B."/>
            <person name="Kuo A."/>
            <person name="Morin E."/>
            <person name="Chen J."/>
            <person name="Kohler A."/>
            <person name="Krizsan K."/>
            <person name="Balestrini R."/>
            <person name="Da Silva C."/>
            <person name="Montanini B."/>
            <person name="Hainaut M."/>
            <person name="Levati E."/>
            <person name="Barry K.W."/>
            <person name="Belfiori B."/>
            <person name="Cichocki N."/>
            <person name="Clum A."/>
            <person name="Dockter R.B."/>
            <person name="Fauchery L."/>
            <person name="Guy J."/>
            <person name="Iotti M."/>
            <person name="Le Tacon F."/>
            <person name="Lindquist E.A."/>
            <person name="Lipzen A."/>
            <person name="Malagnac F."/>
            <person name="Mello A."/>
            <person name="Molinier V."/>
            <person name="Miyauchi S."/>
            <person name="Poulain J."/>
            <person name="Riccioni C."/>
            <person name="Rubini A."/>
            <person name="Sitrit Y."/>
            <person name="Splivallo R."/>
            <person name="Traeger S."/>
            <person name="Wang M."/>
            <person name="Zifcakova L."/>
            <person name="Wipf D."/>
            <person name="Zambonelli A."/>
            <person name="Paolocci F."/>
            <person name="Nowrousian M."/>
            <person name="Ottonello S."/>
            <person name="Baldrian P."/>
            <person name="Spatafora J.W."/>
            <person name="Henrissat B."/>
            <person name="Nagy L.G."/>
            <person name="Aury J.M."/>
            <person name="Wincker P."/>
            <person name="Grigoriev I.V."/>
            <person name="Bonfante P."/>
            <person name="Martin F.M."/>
        </authorList>
    </citation>
    <scope>NUCLEOTIDE SEQUENCE [LARGE SCALE GENOMIC DNA]</scope>
    <source>
        <strain evidence="1 2">CCBAS932</strain>
    </source>
</reference>
<accession>A0A3N4KA04</accession>
<proteinExistence type="predicted"/>
<protein>
    <submittedName>
        <fullName evidence="1">Uncharacterized protein</fullName>
    </submittedName>
</protein>